<sequence>MGLDISVQKPNELYGFRAGSYSGFDEFRIRLAKRVYRGAK</sequence>
<reference evidence="1" key="1">
    <citation type="journal article" date="2015" name="Nature">
        <title>Complex archaea that bridge the gap between prokaryotes and eukaryotes.</title>
        <authorList>
            <person name="Spang A."/>
            <person name="Saw J.H."/>
            <person name="Jorgensen S.L."/>
            <person name="Zaremba-Niedzwiedzka K."/>
            <person name="Martijn J."/>
            <person name="Lind A.E."/>
            <person name="van Eijk R."/>
            <person name="Schleper C."/>
            <person name="Guy L."/>
            <person name="Ettema T.J."/>
        </authorList>
    </citation>
    <scope>NUCLEOTIDE SEQUENCE</scope>
</reference>
<comment type="caution">
    <text evidence="1">The sequence shown here is derived from an EMBL/GenBank/DDBJ whole genome shotgun (WGS) entry which is preliminary data.</text>
</comment>
<name>A0A0F9P435_9ZZZZ</name>
<evidence type="ECO:0000313" key="1">
    <source>
        <dbReference type="EMBL" id="KKN19167.1"/>
    </source>
</evidence>
<organism evidence="1">
    <name type="scientific">marine sediment metagenome</name>
    <dbReference type="NCBI Taxonomy" id="412755"/>
    <lineage>
        <taxon>unclassified sequences</taxon>
        <taxon>metagenomes</taxon>
        <taxon>ecological metagenomes</taxon>
    </lineage>
</organism>
<protein>
    <submittedName>
        <fullName evidence="1">Uncharacterized protein</fullName>
    </submittedName>
</protein>
<dbReference type="EMBL" id="LAZR01003361">
    <property type="protein sequence ID" value="KKN19167.1"/>
    <property type="molecule type" value="Genomic_DNA"/>
</dbReference>
<gene>
    <name evidence="1" type="ORF">LCGC14_0948530</name>
</gene>
<dbReference type="AlphaFoldDB" id="A0A0F9P435"/>
<proteinExistence type="predicted"/>
<accession>A0A0F9P435</accession>